<evidence type="ECO:0000256" key="7">
    <source>
        <dbReference type="ARBA" id="ARBA00023170"/>
    </source>
</evidence>
<gene>
    <name evidence="13" type="primary">GPR62</name>
</gene>
<evidence type="ECO:0000256" key="10">
    <source>
        <dbReference type="SAM" id="MobiDB-lite"/>
    </source>
</evidence>
<dbReference type="GO" id="GO:0043235">
    <property type="term" value="C:receptor complex"/>
    <property type="evidence" value="ECO:0007669"/>
    <property type="project" value="TreeGrafter"/>
</dbReference>
<proteinExistence type="inferred from homology"/>
<dbReference type="PROSITE" id="PS00237">
    <property type="entry name" value="G_PROTEIN_RECEP_F1_1"/>
    <property type="match status" value="1"/>
</dbReference>
<keyword evidence="14" id="KW-1185">Reference proteome</keyword>
<comment type="similarity">
    <text evidence="9">Belongs to the G-protein coupled receptor 1 family.</text>
</comment>
<evidence type="ECO:0000256" key="5">
    <source>
        <dbReference type="ARBA" id="ARBA00023040"/>
    </source>
</evidence>
<evidence type="ECO:0000256" key="1">
    <source>
        <dbReference type="ARBA" id="ARBA00004651"/>
    </source>
</evidence>
<dbReference type="InterPro" id="IPR000276">
    <property type="entry name" value="GPCR_Rhodpsn"/>
</dbReference>
<feature type="transmembrane region" description="Helical" evidence="11">
    <location>
        <begin position="294"/>
        <end position="315"/>
    </location>
</feature>
<sequence>MEHSSSPLTPNLNDMIANESRGWGLGALLPSPPSRQLGTIANTQTRFKDLSGMLFMVTLNVVALLANTAVLVVVVKAPHLRKFVFVCHLCAVDLLCAVLLMPLGIVSSSPFFASLVFTVLECQLYIFLNVSLIAASIFTITAISVERYYYIVHPMRYEVKMTPKLASAVMALVWVASALLGLATVLGWPSHGSLGSVSATLCSLRWGLRGHRLAFSILFTVSCFCLPAAVIFAVYCNVYKVARVAARRHGPLPSWSSSHPKNRSDSVSSQTTIITTRNAPRRLHHHRPFGGGKAALTLVIIVGQFLICWLPYFAFHLHLTINNPPEIPTELGETITWLAYSSFAVNPFFYGLLNRQIREELCKLRRCYSARPVELAVSSGHEGSAHENFLQFLQRTSCTVETRASFVSTSSPRNTLDQTGQQTVGFRIPGQIPEEFT</sequence>
<evidence type="ECO:0000256" key="4">
    <source>
        <dbReference type="ARBA" id="ARBA00022989"/>
    </source>
</evidence>
<dbReference type="KEGG" id="els:105016911"/>
<dbReference type="PRINTS" id="PR00237">
    <property type="entry name" value="GPCRRHODOPSN"/>
</dbReference>
<dbReference type="InterPro" id="IPR017452">
    <property type="entry name" value="GPCR_Rhodpsn_7TM"/>
</dbReference>
<evidence type="ECO:0000256" key="11">
    <source>
        <dbReference type="SAM" id="Phobius"/>
    </source>
</evidence>
<dbReference type="GO" id="GO:0005768">
    <property type="term" value="C:endosome"/>
    <property type="evidence" value="ECO:0007669"/>
    <property type="project" value="TreeGrafter"/>
</dbReference>
<name>A0AAY5KEY4_ESOLU</name>
<dbReference type="GeneID" id="105016911"/>
<dbReference type="PANTHER" id="PTHR22752:SF11">
    <property type="entry name" value="G-PROTEIN COUPLED RECEPTOR 62"/>
    <property type="match status" value="1"/>
</dbReference>
<dbReference type="AlphaFoldDB" id="A0AAY5KEY4"/>
<organism evidence="13 14">
    <name type="scientific">Esox lucius</name>
    <name type="common">Northern pike</name>
    <dbReference type="NCBI Taxonomy" id="8010"/>
    <lineage>
        <taxon>Eukaryota</taxon>
        <taxon>Metazoa</taxon>
        <taxon>Chordata</taxon>
        <taxon>Craniata</taxon>
        <taxon>Vertebrata</taxon>
        <taxon>Euteleostomi</taxon>
        <taxon>Actinopterygii</taxon>
        <taxon>Neopterygii</taxon>
        <taxon>Teleostei</taxon>
        <taxon>Protacanthopterygii</taxon>
        <taxon>Esociformes</taxon>
        <taxon>Esocidae</taxon>
        <taxon>Esox</taxon>
    </lineage>
</organism>
<feature type="transmembrane region" description="Helical" evidence="11">
    <location>
        <begin position="125"/>
        <end position="145"/>
    </location>
</feature>
<reference evidence="13 14" key="1">
    <citation type="submission" date="2020-02" db="EMBL/GenBank/DDBJ databases">
        <title>Esox lucius (northern pike) genome, fEsoLuc1, primary haplotype.</title>
        <authorList>
            <person name="Myers G."/>
            <person name="Karagic N."/>
            <person name="Meyer A."/>
            <person name="Pippel M."/>
            <person name="Reichard M."/>
            <person name="Winkler S."/>
            <person name="Tracey A."/>
            <person name="Sims Y."/>
            <person name="Howe K."/>
            <person name="Rhie A."/>
            <person name="Formenti G."/>
            <person name="Durbin R."/>
            <person name="Fedrigo O."/>
            <person name="Jarvis E.D."/>
        </authorList>
    </citation>
    <scope>NUCLEOTIDE SEQUENCE [LARGE SCALE GENOMIC DNA]</scope>
</reference>
<feature type="transmembrane region" description="Helical" evidence="11">
    <location>
        <begin position="335"/>
        <end position="353"/>
    </location>
</feature>
<evidence type="ECO:0000256" key="9">
    <source>
        <dbReference type="RuleBase" id="RU000688"/>
    </source>
</evidence>
<keyword evidence="2" id="KW-1003">Cell membrane</keyword>
<comment type="subcellular location">
    <subcellularLocation>
        <location evidence="1">Cell membrane</location>
        <topology evidence="1">Multi-pass membrane protein</topology>
    </subcellularLocation>
</comment>
<evidence type="ECO:0000259" key="12">
    <source>
        <dbReference type="PROSITE" id="PS50262"/>
    </source>
</evidence>
<keyword evidence="4 11" id="KW-1133">Transmembrane helix</keyword>
<feature type="transmembrane region" description="Helical" evidence="11">
    <location>
        <begin position="213"/>
        <end position="238"/>
    </location>
</feature>
<keyword evidence="7 9" id="KW-0675">Receptor</keyword>
<keyword evidence="8 9" id="KW-0807">Transducer</keyword>
<keyword evidence="6 11" id="KW-0472">Membrane</keyword>
<feature type="transmembrane region" description="Helical" evidence="11">
    <location>
        <begin position="165"/>
        <end position="188"/>
    </location>
</feature>
<evidence type="ECO:0000256" key="3">
    <source>
        <dbReference type="ARBA" id="ARBA00022692"/>
    </source>
</evidence>
<dbReference type="Pfam" id="PF00001">
    <property type="entry name" value="7tm_1"/>
    <property type="match status" value="1"/>
</dbReference>
<feature type="compositionally biased region" description="Polar residues" evidence="10">
    <location>
        <begin position="254"/>
        <end position="271"/>
    </location>
</feature>
<keyword evidence="5 9" id="KW-0297">G-protein coupled receptor</keyword>
<dbReference type="PROSITE" id="PS50262">
    <property type="entry name" value="G_PROTEIN_RECEP_F1_2"/>
    <property type="match status" value="1"/>
</dbReference>
<dbReference type="GO" id="GO:0005886">
    <property type="term" value="C:plasma membrane"/>
    <property type="evidence" value="ECO:0007669"/>
    <property type="project" value="UniProtKB-SubCell"/>
</dbReference>
<evidence type="ECO:0000256" key="6">
    <source>
        <dbReference type="ARBA" id="ARBA00023136"/>
    </source>
</evidence>
<evidence type="ECO:0000256" key="2">
    <source>
        <dbReference type="ARBA" id="ARBA00022475"/>
    </source>
</evidence>
<dbReference type="Gene3D" id="1.20.1070.10">
    <property type="entry name" value="Rhodopsin 7-helix transmembrane proteins"/>
    <property type="match status" value="1"/>
</dbReference>
<evidence type="ECO:0000256" key="8">
    <source>
        <dbReference type="ARBA" id="ARBA00023224"/>
    </source>
</evidence>
<evidence type="ECO:0000313" key="14">
    <source>
        <dbReference type="Proteomes" id="UP000265140"/>
    </source>
</evidence>
<feature type="transmembrane region" description="Helical" evidence="11">
    <location>
        <begin position="83"/>
        <end position="105"/>
    </location>
</feature>
<dbReference type="GO" id="GO:0004930">
    <property type="term" value="F:G protein-coupled receptor activity"/>
    <property type="evidence" value="ECO:0007669"/>
    <property type="project" value="UniProtKB-KW"/>
</dbReference>
<evidence type="ECO:0000313" key="13">
    <source>
        <dbReference type="Ensembl" id="ENSELUP00000084887.1"/>
    </source>
</evidence>
<dbReference type="SUPFAM" id="SSF81321">
    <property type="entry name" value="Family A G protein-coupled receptor-like"/>
    <property type="match status" value="1"/>
</dbReference>
<keyword evidence="3 9" id="KW-0812">Transmembrane</keyword>
<reference evidence="13" key="2">
    <citation type="submission" date="2025-08" db="UniProtKB">
        <authorList>
            <consortium name="Ensembl"/>
        </authorList>
    </citation>
    <scope>IDENTIFICATION</scope>
</reference>
<dbReference type="CDD" id="cd15220">
    <property type="entry name" value="7tmA_GPR61_GPR62-like"/>
    <property type="match status" value="1"/>
</dbReference>
<feature type="domain" description="G-protein coupled receptors family 1 profile" evidence="12">
    <location>
        <begin position="59"/>
        <end position="350"/>
    </location>
</feature>
<accession>A0AAY5KEY4</accession>
<feature type="region of interest" description="Disordered" evidence="10">
    <location>
        <begin position="252"/>
        <end position="271"/>
    </location>
</feature>
<reference evidence="13" key="3">
    <citation type="submission" date="2025-09" db="UniProtKB">
        <authorList>
            <consortium name="Ensembl"/>
        </authorList>
    </citation>
    <scope>IDENTIFICATION</scope>
</reference>
<dbReference type="GeneTree" id="ENSGT00950000182998"/>
<dbReference type="Ensembl" id="ENSELUT00000095252.1">
    <property type="protein sequence ID" value="ENSELUP00000084887.1"/>
    <property type="gene ID" value="ENSELUG00000040774.1"/>
</dbReference>
<dbReference type="PANTHER" id="PTHR22752">
    <property type="entry name" value="G PROTEIN-COUPLED RECEPTOR"/>
    <property type="match status" value="1"/>
</dbReference>
<feature type="transmembrane region" description="Helical" evidence="11">
    <location>
        <begin position="53"/>
        <end position="74"/>
    </location>
</feature>
<dbReference type="Proteomes" id="UP000265140">
    <property type="component" value="Chromosome 17"/>
</dbReference>
<protein>
    <recommendedName>
        <fullName evidence="12">G-protein coupled receptors family 1 profile domain-containing protein</fullName>
    </recommendedName>
</protein>